<comment type="caution">
    <text evidence="3">The sequence shown here is derived from an EMBL/GenBank/DDBJ whole genome shotgun (WGS) entry which is preliminary data.</text>
</comment>
<dbReference type="Pfam" id="PF00651">
    <property type="entry name" value="BTB"/>
    <property type="match status" value="1"/>
</dbReference>
<dbReference type="PROSITE" id="PS50097">
    <property type="entry name" value="BTB"/>
    <property type="match status" value="1"/>
</dbReference>
<feature type="region of interest" description="Disordered" evidence="1">
    <location>
        <begin position="1"/>
        <end position="47"/>
    </location>
</feature>
<evidence type="ECO:0000313" key="3">
    <source>
        <dbReference type="EMBL" id="GBE89303.1"/>
    </source>
</evidence>
<organism evidence="3 4">
    <name type="scientific">Sparassis crispa</name>
    <dbReference type="NCBI Taxonomy" id="139825"/>
    <lineage>
        <taxon>Eukaryota</taxon>
        <taxon>Fungi</taxon>
        <taxon>Dikarya</taxon>
        <taxon>Basidiomycota</taxon>
        <taxon>Agaricomycotina</taxon>
        <taxon>Agaricomycetes</taxon>
        <taxon>Polyporales</taxon>
        <taxon>Sparassidaceae</taxon>
        <taxon>Sparassis</taxon>
    </lineage>
</organism>
<dbReference type="EMBL" id="BFAD01000015">
    <property type="protein sequence ID" value="GBE89303.1"/>
    <property type="molecule type" value="Genomic_DNA"/>
</dbReference>
<dbReference type="CDD" id="cd18186">
    <property type="entry name" value="BTB_POZ_ZBTB_KLHL-like"/>
    <property type="match status" value="1"/>
</dbReference>
<dbReference type="Gene3D" id="3.30.710.10">
    <property type="entry name" value="Potassium Channel Kv1.1, Chain A"/>
    <property type="match status" value="1"/>
</dbReference>
<feature type="domain" description="BTB" evidence="2">
    <location>
        <begin position="285"/>
        <end position="351"/>
    </location>
</feature>
<dbReference type="RefSeq" id="XP_027620216.1">
    <property type="nucleotide sequence ID" value="XM_027764415.1"/>
</dbReference>
<evidence type="ECO:0000313" key="4">
    <source>
        <dbReference type="Proteomes" id="UP000287166"/>
    </source>
</evidence>
<name>A0A401H4H5_9APHY</name>
<dbReference type="InterPro" id="IPR000210">
    <property type="entry name" value="BTB/POZ_dom"/>
</dbReference>
<dbReference type="AlphaFoldDB" id="A0A401H4H5"/>
<sequence length="582" mass="67225">MVRTRAQVAKLGPEELEEETGPEGEQAKKVTRQKSKPPTAKPGKNIDDSIYTLSEQEAWSKYRKYMATRIRITMELMELGYKKAAIKDVYNVRAGFRSTADRVNFTEEAWKKMKPELIRILDKSVRADEEALRIQLTNEQSRRYKKKMARLRTILDAFLSTPVAGSLTREEKLVLSFNQDPSLGIRLMPDIAMRNDSEANTTRDLILHWPQIRERLAQAASKFKQEIINLYPRNRFIWHFPDEHFSPTYAIFHLRCTRKIYKVHREHWTLRQANFNKTRSSGSTGNIILISHRTAFRIHRGMLSRHSDVFRDLFTVPQPAIEGRLFDCPVIHLPESPADLRYLLGVLYDGRKFCLGRDEQLRFQEVEVLVRLAHKYQIYDLCKQGLEKLKTIFTHDFATWNANFPDSKGTSEIDVKEKDGIMAITLAYSTGAVSMLPIAFYLCSNLRLRDFHQGVSRHDGTVERLSVVEVETSDVVGKIKLYSDANPRCSRSPLCAKELNAMRLALDSFSNNSIMSHRSLHNSDGNLEALGEGSNLCIPCMRFVGWRDLQRRRDIWENLPSFFGLDSWEWLRADEAESSTTN</sequence>
<dbReference type="InParanoid" id="A0A401H4H5"/>
<protein>
    <recommendedName>
        <fullName evidence="2">BTB domain-containing protein</fullName>
    </recommendedName>
</protein>
<dbReference type="InterPro" id="IPR011333">
    <property type="entry name" value="SKP1/BTB/POZ_sf"/>
</dbReference>
<dbReference type="OrthoDB" id="3027208at2759"/>
<dbReference type="GeneID" id="38786220"/>
<dbReference type="SUPFAM" id="SSF54695">
    <property type="entry name" value="POZ domain"/>
    <property type="match status" value="1"/>
</dbReference>
<evidence type="ECO:0000259" key="2">
    <source>
        <dbReference type="PROSITE" id="PS50097"/>
    </source>
</evidence>
<proteinExistence type="predicted"/>
<accession>A0A401H4H5</accession>
<evidence type="ECO:0000256" key="1">
    <source>
        <dbReference type="SAM" id="MobiDB-lite"/>
    </source>
</evidence>
<gene>
    <name evidence="3" type="ORF">SCP_1503110</name>
</gene>
<dbReference type="SMART" id="SM00225">
    <property type="entry name" value="BTB"/>
    <property type="match status" value="1"/>
</dbReference>
<keyword evidence="4" id="KW-1185">Reference proteome</keyword>
<reference evidence="3 4" key="1">
    <citation type="journal article" date="2018" name="Sci. Rep.">
        <title>Genome sequence of the cauliflower mushroom Sparassis crispa (Hanabiratake) and its association with beneficial usage.</title>
        <authorList>
            <person name="Kiyama R."/>
            <person name="Furutani Y."/>
            <person name="Kawaguchi K."/>
            <person name="Nakanishi T."/>
        </authorList>
    </citation>
    <scope>NUCLEOTIDE SEQUENCE [LARGE SCALE GENOMIC DNA]</scope>
</reference>
<dbReference type="Proteomes" id="UP000287166">
    <property type="component" value="Unassembled WGS sequence"/>
</dbReference>